<dbReference type="PANTHER" id="PTHR30237:SF2">
    <property type="entry name" value="MUREIN TETRAPEPTIDE CARBOXYPEPTIDASE"/>
    <property type="match status" value="1"/>
</dbReference>
<dbReference type="STRING" id="909613.UO65_5127"/>
<accession>W7IT53</accession>
<comment type="caution">
    <text evidence="9">The sequence shown here is derived from an EMBL/GenBank/DDBJ whole genome shotgun (WGS) entry which is preliminary data.</text>
</comment>
<keyword evidence="4 9" id="KW-0378">Hydrolase</keyword>
<keyword evidence="3" id="KW-0645">Protease</keyword>
<gene>
    <name evidence="9" type="ORF">UO65_5127</name>
</gene>
<feature type="active site" description="Charge relay system" evidence="6">
    <location>
        <position position="275"/>
    </location>
</feature>
<dbReference type="OrthoDB" id="9807329at2"/>
<dbReference type="InterPro" id="IPR029062">
    <property type="entry name" value="Class_I_gatase-like"/>
</dbReference>
<evidence type="ECO:0000313" key="10">
    <source>
        <dbReference type="Proteomes" id="UP000019277"/>
    </source>
</evidence>
<dbReference type="eggNOG" id="COG1619">
    <property type="taxonomic scope" value="Bacteria"/>
</dbReference>
<dbReference type="EC" id="3.4.17.13" evidence="9"/>
<evidence type="ECO:0000256" key="2">
    <source>
        <dbReference type="ARBA" id="ARBA00022645"/>
    </source>
</evidence>
<evidence type="ECO:0000256" key="1">
    <source>
        <dbReference type="ARBA" id="ARBA00010233"/>
    </source>
</evidence>
<accession>A0A8E2X2J1</accession>
<dbReference type="InterPro" id="IPR027478">
    <property type="entry name" value="LdcA_N"/>
</dbReference>
<proteinExistence type="inferred from homology"/>
<feature type="domain" description="LD-carboxypeptidase C-terminal" evidence="8">
    <location>
        <begin position="178"/>
        <end position="290"/>
    </location>
</feature>
<reference evidence="9 10" key="1">
    <citation type="journal article" date="2014" name="Genome Announc.">
        <title>Draft Genome Sequence of the Antitrypanosomally Active Sponge-Associated Bacterium Actinokineospora sp. Strain EG49.</title>
        <authorList>
            <person name="Harjes J."/>
            <person name="Ryu T."/>
            <person name="Abdelmohsen U.R."/>
            <person name="Moitinho-Silva L."/>
            <person name="Horn H."/>
            <person name="Ravasi T."/>
            <person name="Hentschel U."/>
        </authorList>
    </citation>
    <scope>NUCLEOTIDE SEQUENCE [LARGE SCALE GENOMIC DNA]</scope>
    <source>
        <strain evidence="9 10">EG49</strain>
    </source>
</reference>
<dbReference type="GO" id="GO:0006508">
    <property type="term" value="P:proteolysis"/>
    <property type="evidence" value="ECO:0007669"/>
    <property type="project" value="UniProtKB-KW"/>
</dbReference>
<dbReference type="Gene3D" id="3.50.30.60">
    <property type="entry name" value="LD-carboxypeptidase A C-terminal domain-like"/>
    <property type="match status" value="1"/>
</dbReference>
<comment type="similarity">
    <text evidence="1">Belongs to the peptidase S66 family.</text>
</comment>
<name>W7IT53_9PSEU</name>
<evidence type="ECO:0000259" key="7">
    <source>
        <dbReference type="Pfam" id="PF02016"/>
    </source>
</evidence>
<dbReference type="Gene3D" id="3.40.50.10740">
    <property type="entry name" value="Class I glutamine amidotransferase-like"/>
    <property type="match status" value="1"/>
</dbReference>
<protein>
    <submittedName>
        <fullName evidence="9">Muramoyltetrapeptide carboxypeptidase</fullName>
        <ecNumber evidence="9">3.4.17.13</ecNumber>
    </submittedName>
</protein>
<sequence length="305" mass="31631">MSRTRPAHLRPGDTVAVVAPSGPVPQDLLARGVGVLESWGLTVRVGDHVLDRHPHLPYLAGRDADRAADFRDAWCDPDVAAVFCCRGGYGAHRMVDLLDWPALAEAGPKVLAGSSDVTALHTAVGQALDLVTLFSPMIATNAFDDDAQKHLHATLFDPGSTTTLIGPATTSSGHGTARGVLVGGTLSLLAAEVGTLDAVPPADGTILVLEDVNEEPYRIDGQLTHLLRAGWFTGVSGIALGSWTGCGPLEEVKAVVSDLLASLGVPVLWELGFGHCPGQLTVPLGAEAVLDADDATLTLTEPALS</sequence>
<feature type="domain" description="LD-carboxypeptidase N-terminal" evidence="7">
    <location>
        <begin position="15"/>
        <end position="133"/>
    </location>
</feature>
<evidence type="ECO:0000256" key="6">
    <source>
        <dbReference type="PIRSR" id="PIRSR028757-1"/>
    </source>
</evidence>
<dbReference type="InterPro" id="IPR040921">
    <property type="entry name" value="Peptidase_S66C"/>
</dbReference>
<dbReference type="InterPro" id="IPR003507">
    <property type="entry name" value="S66_fam"/>
</dbReference>
<dbReference type="PANTHER" id="PTHR30237">
    <property type="entry name" value="MURAMOYLTETRAPEPTIDE CARBOXYPEPTIDASE"/>
    <property type="match status" value="1"/>
</dbReference>
<dbReference type="GO" id="GO:0106415">
    <property type="term" value="F:muramoyltetrapeptide carboxypeptidase activity"/>
    <property type="evidence" value="ECO:0007669"/>
    <property type="project" value="UniProtKB-EC"/>
</dbReference>
<dbReference type="GO" id="GO:0008236">
    <property type="term" value="F:serine-type peptidase activity"/>
    <property type="evidence" value="ECO:0007669"/>
    <property type="project" value="UniProtKB-KW"/>
</dbReference>
<evidence type="ECO:0000259" key="8">
    <source>
        <dbReference type="Pfam" id="PF17676"/>
    </source>
</evidence>
<dbReference type="AlphaFoldDB" id="W7IT53"/>
<dbReference type="Pfam" id="PF17676">
    <property type="entry name" value="Peptidase_S66C"/>
    <property type="match status" value="1"/>
</dbReference>
<feature type="active site" description="Charge relay system" evidence="6">
    <location>
        <position position="210"/>
    </location>
</feature>
<evidence type="ECO:0000256" key="3">
    <source>
        <dbReference type="ARBA" id="ARBA00022670"/>
    </source>
</evidence>
<dbReference type="InterPro" id="IPR040449">
    <property type="entry name" value="Peptidase_S66_N"/>
</dbReference>
<dbReference type="Pfam" id="PF02016">
    <property type="entry name" value="Peptidase_S66"/>
    <property type="match status" value="1"/>
</dbReference>
<keyword evidence="10" id="KW-1185">Reference proteome</keyword>
<dbReference type="SUPFAM" id="SSF52317">
    <property type="entry name" value="Class I glutamine amidotransferase-like"/>
    <property type="match status" value="1"/>
</dbReference>
<dbReference type="Proteomes" id="UP000019277">
    <property type="component" value="Unassembled WGS sequence"/>
</dbReference>
<dbReference type="InterPro" id="IPR027461">
    <property type="entry name" value="Carboxypeptidase_A_C_sf"/>
</dbReference>
<feature type="active site" description="Nucleophile" evidence="6">
    <location>
        <position position="115"/>
    </location>
</feature>
<dbReference type="EMBL" id="AYXG01000197">
    <property type="protein sequence ID" value="EWC59586.1"/>
    <property type="molecule type" value="Genomic_DNA"/>
</dbReference>
<dbReference type="PIRSF" id="PIRSF028757">
    <property type="entry name" value="LD-carboxypeptidase"/>
    <property type="match status" value="1"/>
</dbReference>
<keyword evidence="5" id="KW-0720">Serine protease</keyword>
<evidence type="ECO:0000256" key="4">
    <source>
        <dbReference type="ARBA" id="ARBA00022801"/>
    </source>
</evidence>
<keyword evidence="2 9" id="KW-0121">Carboxypeptidase</keyword>
<evidence type="ECO:0000256" key="5">
    <source>
        <dbReference type="ARBA" id="ARBA00022825"/>
    </source>
</evidence>
<dbReference type="CDD" id="cd07025">
    <property type="entry name" value="Peptidase_S66"/>
    <property type="match status" value="1"/>
</dbReference>
<dbReference type="PATRIC" id="fig|909613.9.peg.5124"/>
<dbReference type="SUPFAM" id="SSF141986">
    <property type="entry name" value="LD-carboxypeptidase A C-terminal domain-like"/>
    <property type="match status" value="1"/>
</dbReference>
<organism evidence="9 10">
    <name type="scientific">Actinokineospora spheciospongiae</name>
    <dbReference type="NCBI Taxonomy" id="909613"/>
    <lineage>
        <taxon>Bacteria</taxon>
        <taxon>Bacillati</taxon>
        <taxon>Actinomycetota</taxon>
        <taxon>Actinomycetes</taxon>
        <taxon>Pseudonocardiales</taxon>
        <taxon>Pseudonocardiaceae</taxon>
        <taxon>Actinokineospora</taxon>
    </lineage>
</organism>
<evidence type="ECO:0000313" key="9">
    <source>
        <dbReference type="EMBL" id="EWC59586.1"/>
    </source>
</evidence>
<dbReference type="RefSeq" id="WP_035287026.1">
    <property type="nucleotide sequence ID" value="NZ_AYXG01000197.1"/>
</dbReference>